<gene>
    <name evidence="2" type="ORF">MKK02DRAFT_28184</name>
</gene>
<dbReference type="EMBL" id="JAKWFO010000007">
    <property type="protein sequence ID" value="KAI9634442.1"/>
    <property type="molecule type" value="Genomic_DNA"/>
</dbReference>
<organism evidence="2 3">
    <name type="scientific">Dioszegia hungarica</name>
    <dbReference type="NCBI Taxonomy" id="4972"/>
    <lineage>
        <taxon>Eukaryota</taxon>
        <taxon>Fungi</taxon>
        <taxon>Dikarya</taxon>
        <taxon>Basidiomycota</taxon>
        <taxon>Agaricomycotina</taxon>
        <taxon>Tremellomycetes</taxon>
        <taxon>Tremellales</taxon>
        <taxon>Bulleribasidiaceae</taxon>
        <taxon>Dioszegia</taxon>
    </lineage>
</organism>
<keyword evidence="3" id="KW-1185">Reference proteome</keyword>
<comment type="caution">
    <text evidence="2">The sequence shown here is derived from an EMBL/GenBank/DDBJ whole genome shotgun (WGS) entry which is preliminary data.</text>
</comment>
<feature type="compositionally biased region" description="Basic and acidic residues" evidence="1">
    <location>
        <begin position="1"/>
        <end position="20"/>
    </location>
</feature>
<proteinExistence type="predicted"/>
<reference evidence="2" key="1">
    <citation type="journal article" date="2022" name="G3 (Bethesda)">
        <title>High quality genome of the basidiomycete yeast Dioszegia hungarica PDD-24b-2 isolated from cloud water.</title>
        <authorList>
            <person name="Jarrige D."/>
            <person name="Haridas S."/>
            <person name="Bleykasten-Grosshans C."/>
            <person name="Joly M."/>
            <person name="Nadalig T."/>
            <person name="Sancelme M."/>
            <person name="Vuilleumier S."/>
            <person name="Grigoriev I.V."/>
            <person name="Amato P."/>
            <person name="Bringel F."/>
        </authorList>
    </citation>
    <scope>NUCLEOTIDE SEQUENCE</scope>
    <source>
        <strain evidence="2">PDD-24b-2</strain>
    </source>
</reference>
<protein>
    <submittedName>
        <fullName evidence="2">Uncharacterized protein</fullName>
    </submittedName>
</protein>
<dbReference type="GeneID" id="77726708"/>
<name>A0AA38H4R4_9TREE</name>
<dbReference type="Proteomes" id="UP001164286">
    <property type="component" value="Unassembled WGS sequence"/>
</dbReference>
<accession>A0AA38H4R4</accession>
<dbReference type="AlphaFoldDB" id="A0AA38H4R4"/>
<evidence type="ECO:0000313" key="2">
    <source>
        <dbReference type="EMBL" id="KAI9634442.1"/>
    </source>
</evidence>
<evidence type="ECO:0000313" key="3">
    <source>
        <dbReference type="Proteomes" id="UP001164286"/>
    </source>
</evidence>
<feature type="region of interest" description="Disordered" evidence="1">
    <location>
        <begin position="1"/>
        <end position="32"/>
    </location>
</feature>
<sequence>MGKNDVEHETRIESSTERASHGSQGGYRGSPEMRTDAIRHHYVWDRGIPLGAIYPTPATASARSGMQAPSSMGGFEICGSIRSLLMSTMSLAVTQVTREYVTEPVQDATTDESIRRRYRAPVAPRGATSNFETRGWALVFQVTGANWVGHSSMLPLPTDSPLPLHVMDRLIRHAVSVAEDPVNILLYFFTVAIRELYHSPVIITRPDSFFEHGGLAPPPGFRNTSTEDLIGGGYFKYAALRSVRHLSIVDPATLASVDRYSSYNFPPFPPMIPPMIESVNMPAYNITAPVREACCTLRTLPSGVMPHLDTVRLVIHPDPTWYRQHYRHPLEQLCRTLLKRTEARAWCQNITTLPNLTHWIGFTAGVRHPPFVPPVLHLHTGLSTPDPDEYLKAVTGGTTFIHLDSEGRGTPETPTVQELSIRFRKIGRDIGHCFVVRTYKLSSAERRDVMTRTRITISGPLPWSAESLDSSQISQQMQTALIGGMVEDSVNPDHHRQLERRLSVEVVLGSEGEACPEVEKAIGVASASGNVLNVRNISLIGNPDRSRAGLGTQILGSTDCTDF</sequence>
<dbReference type="RefSeq" id="XP_052944219.1">
    <property type="nucleotide sequence ID" value="XM_053087503.1"/>
</dbReference>
<evidence type="ECO:0000256" key="1">
    <source>
        <dbReference type="SAM" id="MobiDB-lite"/>
    </source>
</evidence>